<keyword evidence="4" id="KW-0235">DNA replication</keyword>
<dbReference type="InterPro" id="IPR054425">
    <property type="entry name" value="Cdc6_ORC1-like_ATPase_lid"/>
</dbReference>
<dbReference type="Gene3D" id="1.10.8.60">
    <property type="match status" value="1"/>
</dbReference>
<dbReference type="RefSeq" id="XP_039132358.1">
    <property type="nucleotide sequence ID" value="XM_039276424.1"/>
</dbReference>
<dbReference type="RefSeq" id="XP_039132361.1">
    <property type="nucleotide sequence ID" value="XM_039276427.1"/>
</dbReference>
<dbReference type="PIRSF" id="PIRSF001767">
    <property type="entry name" value="Cdc6"/>
    <property type="match status" value="1"/>
</dbReference>
<dbReference type="InterPro" id="IPR016314">
    <property type="entry name" value="Cdc6/18"/>
</dbReference>
<dbReference type="InterPro" id="IPR049945">
    <property type="entry name" value="AAA_22"/>
</dbReference>
<protein>
    <recommendedName>
        <fullName evidence="7">Cell division control protein</fullName>
    </recommendedName>
</protein>
<reference evidence="10 11" key="1">
    <citation type="submission" date="2025-04" db="UniProtKB">
        <authorList>
            <consortium name="RefSeq"/>
        </authorList>
    </citation>
    <scope>IDENTIFICATION</scope>
</reference>
<dbReference type="PANTHER" id="PTHR10763">
    <property type="entry name" value="CELL DIVISION CONTROL PROTEIN 6-RELATED"/>
    <property type="match status" value="1"/>
</dbReference>
<evidence type="ECO:0000313" key="11">
    <source>
        <dbReference type="RefSeq" id="XP_039132359.1"/>
    </source>
</evidence>
<dbReference type="SMART" id="SM01074">
    <property type="entry name" value="Cdc6_C"/>
    <property type="match status" value="1"/>
</dbReference>
<dbReference type="InterPro" id="IPR036388">
    <property type="entry name" value="WH-like_DNA-bd_sf"/>
</dbReference>
<organism evidence="9 10">
    <name type="scientific">Dioscorea cayennensis subsp. rotundata</name>
    <name type="common">White Guinea yam</name>
    <name type="synonym">Dioscorea rotundata</name>
    <dbReference type="NCBI Taxonomy" id="55577"/>
    <lineage>
        <taxon>Eukaryota</taxon>
        <taxon>Viridiplantae</taxon>
        <taxon>Streptophyta</taxon>
        <taxon>Embryophyta</taxon>
        <taxon>Tracheophyta</taxon>
        <taxon>Spermatophyta</taxon>
        <taxon>Magnoliopsida</taxon>
        <taxon>Liliopsida</taxon>
        <taxon>Dioscoreales</taxon>
        <taxon>Dioscoreaceae</taxon>
        <taxon>Dioscorea</taxon>
    </lineage>
</organism>
<evidence type="ECO:0000256" key="4">
    <source>
        <dbReference type="ARBA" id="ARBA00022705"/>
    </source>
</evidence>
<dbReference type="RefSeq" id="XP_039132360.1">
    <property type="nucleotide sequence ID" value="XM_039276426.1"/>
</dbReference>
<dbReference type="RefSeq" id="XP_039132359.1">
    <property type="nucleotide sequence ID" value="XM_039276425.1"/>
</dbReference>
<dbReference type="GO" id="GO:0005634">
    <property type="term" value="C:nucleus"/>
    <property type="evidence" value="ECO:0007669"/>
    <property type="project" value="UniProtKB-SubCell"/>
</dbReference>
<evidence type="ECO:0000256" key="2">
    <source>
        <dbReference type="ARBA" id="ARBA00006184"/>
    </source>
</evidence>
<keyword evidence="5" id="KW-0539">Nucleus</keyword>
<dbReference type="InterPro" id="IPR015163">
    <property type="entry name" value="Cdc6_C"/>
</dbReference>
<evidence type="ECO:0000256" key="7">
    <source>
        <dbReference type="PIRNR" id="PIRNR001767"/>
    </source>
</evidence>
<dbReference type="CDD" id="cd08768">
    <property type="entry name" value="Cdc6_C"/>
    <property type="match status" value="1"/>
</dbReference>
<dbReference type="SUPFAM" id="SSF52540">
    <property type="entry name" value="P-loop containing nucleoside triphosphate hydrolases"/>
    <property type="match status" value="1"/>
</dbReference>
<evidence type="ECO:0000256" key="3">
    <source>
        <dbReference type="ARBA" id="ARBA00022618"/>
    </source>
</evidence>
<dbReference type="InterPro" id="IPR050311">
    <property type="entry name" value="ORC1/CDC6"/>
</dbReference>
<dbReference type="Pfam" id="PF09079">
    <property type="entry name" value="WHD_Cdc6"/>
    <property type="match status" value="1"/>
</dbReference>
<dbReference type="GO" id="GO:0006270">
    <property type="term" value="P:DNA replication initiation"/>
    <property type="evidence" value="ECO:0007669"/>
    <property type="project" value="UniProtKB-UniRule"/>
</dbReference>
<dbReference type="SUPFAM" id="SSF46785">
    <property type="entry name" value="Winged helix' DNA-binding domain"/>
    <property type="match status" value="1"/>
</dbReference>
<dbReference type="InterPro" id="IPR027417">
    <property type="entry name" value="P-loop_NTPase"/>
</dbReference>
<dbReference type="GO" id="GO:0003688">
    <property type="term" value="F:DNA replication origin binding"/>
    <property type="evidence" value="ECO:0007669"/>
    <property type="project" value="TreeGrafter"/>
</dbReference>
<evidence type="ECO:0000256" key="5">
    <source>
        <dbReference type="ARBA" id="ARBA00023242"/>
    </source>
</evidence>
<dbReference type="Pfam" id="PF22606">
    <property type="entry name" value="Cdc6-ORC-like_ATPase_lid"/>
    <property type="match status" value="1"/>
</dbReference>
<comment type="subcellular location">
    <subcellularLocation>
        <location evidence="1">Nucleus</location>
    </subcellularLocation>
</comment>
<comment type="similarity">
    <text evidence="2 7">Belongs to the CDC6/cdc18 family.</text>
</comment>
<dbReference type="Pfam" id="PF13401">
    <property type="entry name" value="AAA_22"/>
    <property type="match status" value="1"/>
</dbReference>
<evidence type="ECO:0000313" key="9">
    <source>
        <dbReference type="Proteomes" id="UP001515500"/>
    </source>
</evidence>
<keyword evidence="9" id="KW-1185">Reference proteome</keyword>
<dbReference type="FunFam" id="3.40.50.300:FF:000547">
    <property type="entry name" value="Cell division control protein"/>
    <property type="match status" value="1"/>
</dbReference>
<dbReference type="PANTHER" id="PTHR10763:SF26">
    <property type="entry name" value="CELL DIVISION CONTROL PROTEIN 6 HOMOLOG"/>
    <property type="match status" value="1"/>
</dbReference>
<dbReference type="AlphaFoldDB" id="A0AB40BZH6"/>
<sequence length="515" mass="57656">MPVSKIPSFSSGSELGSAVVNDLEIAGRCQGSSTNWKRSRSQSALKSSIKSVPSPAKRIALRRCSNAIVDSKGEIKLDLQQCCDDSNGEPRVVPSSKTLREERSSDPCFQRSTWNPRDPAQIQAVKEALHVASAPDNIVCREDEQKSILDFCKACIEQDKSGSLYVCGCPGTGKSLSVKKVKELLVLWAKEAGFQAPEVLSINCTLLTKASEIFSKVIEKLHPHLKNNSCSPLQDLQKLYSQKRQLSSGKMMMIIVDEMDYLRTRDHQVLHDLFMLSTLPYSQCILIGIANTIDLADRFLPRVESLNCKPNVVTYCAYSKDQILKIIQQRLIVLGYDIFEPIALEFCARKVAAASGDMRKALDVCRSAIEVFEAELRLATNKEELKIVRFDHMDIALSRAFKPLIVDTIQSLPQHQQIILCSVVKFFWQCKKNATTIGELNRSYSEICKGNHIPPVGMLEFTNMCRALSDQGLLNVGQAKEIKQKRVTLKIDGSDVIFALKEIRFFNNCLEFLNK</sequence>
<keyword evidence="6" id="KW-0131">Cell cycle</keyword>
<dbReference type="FunFam" id="1.10.8.60:FF:000102">
    <property type="entry name" value="Cell division control protein"/>
    <property type="match status" value="1"/>
</dbReference>
<dbReference type="GO" id="GO:0051301">
    <property type="term" value="P:cell division"/>
    <property type="evidence" value="ECO:0007669"/>
    <property type="project" value="UniProtKB-UniRule"/>
</dbReference>
<name>A0AB40BZH6_DIOCR</name>
<evidence type="ECO:0000256" key="6">
    <source>
        <dbReference type="ARBA" id="ARBA00023306"/>
    </source>
</evidence>
<dbReference type="Gene3D" id="1.10.10.10">
    <property type="entry name" value="Winged helix-like DNA-binding domain superfamily/Winged helix DNA-binding domain"/>
    <property type="match status" value="1"/>
</dbReference>
<dbReference type="Proteomes" id="UP001515500">
    <property type="component" value="Chromosome 9"/>
</dbReference>
<keyword evidence="3" id="KW-0132">Cell division</keyword>
<evidence type="ECO:0000256" key="1">
    <source>
        <dbReference type="ARBA" id="ARBA00004123"/>
    </source>
</evidence>
<evidence type="ECO:0000259" key="8">
    <source>
        <dbReference type="SMART" id="SM01074"/>
    </source>
</evidence>
<dbReference type="InterPro" id="IPR036390">
    <property type="entry name" value="WH_DNA-bd_sf"/>
</dbReference>
<evidence type="ECO:0000313" key="10">
    <source>
        <dbReference type="RefSeq" id="XP_039132358.1"/>
    </source>
</evidence>
<gene>
    <name evidence="10 11 12 13" type="primary">LOC120269131</name>
</gene>
<dbReference type="CDD" id="cd00009">
    <property type="entry name" value="AAA"/>
    <property type="match status" value="1"/>
</dbReference>
<dbReference type="GO" id="GO:0016887">
    <property type="term" value="F:ATP hydrolysis activity"/>
    <property type="evidence" value="ECO:0007669"/>
    <property type="project" value="InterPro"/>
</dbReference>
<proteinExistence type="inferred from homology"/>
<feature type="domain" description="Cdc6 C-terminal" evidence="8">
    <location>
        <begin position="420"/>
        <end position="500"/>
    </location>
</feature>
<accession>A0AB40BZH6</accession>
<evidence type="ECO:0000313" key="12">
    <source>
        <dbReference type="RefSeq" id="XP_039132360.1"/>
    </source>
</evidence>
<dbReference type="GeneID" id="120269131"/>
<dbReference type="Gene3D" id="3.40.50.300">
    <property type="entry name" value="P-loop containing nucleotide triphosphate hydrolases"/>
    <property type="match status" value="1"/>
</dbReference>
<dbReference type="GO" id="GO:0033314">
    <property type="term" value="P:mitotic DNA replication checkpoint signaling"/>
    <property type="evidence" value="ECO:0007669"/>
    <property type="project" value="TreeGrafter"/>
</dbReference>
<evidence type="ECO:0000313" key="13">
    <source>
        <dbReference type="RefSeq" id="XP_039132361.1"/>
    </source>
</evidence>